<dbReference type="RefSeq" id="WP_064442591.1">
    <property type="nucleotide sequence ID" value="NZ_BDDI01000030.1"/>
</dbReference>
<dbReference type="OrthoDB" id="3358527at2"/>
<protein>
    <submittedName>
        <fullName evidence="3">Transposase-like protein</fullName>
    </submittedName>
</protein>
<dbReference type="EMBL" id="JACHWS010000005">
    <property type="protein sequence ID" value="MBB3039994.1"/>
    <property type="molecule type" value="Genomic_DNA"/>
</dbReference>
<comment type="caution">
    <text evidence="3">The sequence shown here is derived from an EMBL/GenBank/DDBJ whole genome shotgun (WGS) entry which is preliminary data.</text>
</comment>
<reference evidence="3 4" key="1">
    <citation type="submission" date="2020-08" db="EMBL/GenBank/DDBJ databases">
        <title>Sequencing the genomes of 1000 actinobacteria strains.</title>
        <authorList>
            <person name="Klenk H.-P."/>
        </authorList>
    </citation>
    <scope>NUCLEOTIDE SEQUENCE [LARGE SCALE GENOMIC DNA]</scope>
    <source>
        <strain evidence="3 4">DSM 45258</strain>
    </source>
</reference>
<organism evidence="3 4">
    <name type="scientific">Hoyosella altamirensis</name>
    <dbReference type="NCBI Taxonomy" id="616997"/>
    <lineage>
        <taxon>Bacteria</taxon>
        <taxon>Bacillati</taxon>
        <taxon>Actinomycetota</taxon>
        <taxon>Actinomycetes</taxon>
        <taxon>Mycobacteriales</taxon>
        <taxon>Hoyosellaceae</taxon>
        <taxon>Hoyosella</taxon>
    </lineage>
</organism>
<name>A0A839RVD5_9ACTN</name>
<evidence type="ECO:0000313" key="4">
    <source>
        <dbReference type="Proteomes" id="UP000567922"/>
    </source>
</evidence>
<evidence type="ECO:0000313" key="2">
    <source>
        <dbReference type="EMBL" id="MBB3039422.1"/>
    </source>
</evidence>
<feature type="region of interest" description="Disordered" evidence="1">
    <location>
        <begin position="155"/>
        <end position="175"/>
    </location>
</feature>
<accession>A0A839RVD5</accession>
<feature type="region of interest" description="Disordered" evidence="1">
    <location>
        <begin position="102"/>
        <end position="132"/>
    </location>
</feature>
<keyword evidence="4" id="KW-1185">Reference proteome</keyword>
<dbReference type="Proteomes" id="UP000567922">
    <property type="component" value="Unassembled WGS sequence"/>
</dbReference>
<proteinExistence type="predicted"/>
<gene>
    <name evidence="2" type="ORF">FHU29_003891</name>
    <name evidence="3" type="ORF">FHU29_004484</name>
</gene>
<dbReference type="EMBL" id="JACHWS010000003">
    <property type="protein sequence ID" value="MBB3039422.1"/>
    <property type="molecule type" value="Genomic_DNA"/>
</dbReference>
<evidence type="ECO:0000313" key="3">
    <source>
        <dbReference type="EMBL" id="MBB3039994.1"/>
    </source>
</evidence>
<evidence type="ECO:0000256" key="1">
    <source>
        <dbReference type="SAM" id="MobiDB-lite"/>
    </source>
</evidence>
<sequence>MNDLVLTASEARALTDRIKTGVEAIWELIKQAYQSRAWDALGYASWDDYCTREFGTSRIRLPREERQEVVASMREIGMSTRAIASATGDHYSTISRELGRVANATPDPQPVTGTDGKTYLPRSSSPLMPQTDLDELNQPNIAPGMTADELNDMRVTEQPDPTGNADPQPVKPKRRPITDAFDEATYELKRATERITRLTTDDRMKKNTDQIVATNLTDLIRARDALNGVITTLEG</sequence>
<dbReference type="AlphaFoldDB" id="A0A839RVD5"/>